<dbReference type="InterPro" id="IPR029061">
    <property type="entry name" value="THDP-binding"/>
</dbReference>
<sequence>MDKQRITELKVIAANVRKDALTAVHAAASGHPGGSLSIADVLTILYFEVMNINPENPKDPDRDRFVLSKGHCAPALYGVLAERGYFPREDMATFRKTGSYLQGHPDMKSVPGIDMSSGSLGQGVCAANGMALAGKIDSKPYRVYTILGDGELEEGQVWEAAMYAPHYKLDNLTAFVDFNGLQIDGDIAEVMSPLPIDEKFAAFGWHVIVSDAHDFEALLSAINEAKATKGKPTVIILKSIKGKGVSFMENNAAWHGAAPNDEQFQQAMEELDQELDRLKKEA</sequence>
<evidence type="ECO:0000259" key="6">
    <source>
        <dbReference type="Pfam" id="PF00456"/>
    </source>
</evidence>
<keyword evidence="8" id="KW-1185">Reference proteome</keyword>
<comment type="cofactor">
    <cofactor evidence="1">
        <name>thiamine diphosphate</name>
        <dbReference type="ChEBI" id="CHEBI:58937"/>
    </cofactor>
</comment>
<accession>A0A926DNQ9</accession>
<dbReference type="GO" id="GO:0016740">
    <property type="term" value="F:transferase activity"/>
    <property type="evidence" value="ECO:0007669"/>
    <property type="project" value="UniProtKB-KW"/>
</dbReference>
<dbReference type="Pfam" id="PF00456">
    <property type="entry name" value="Transketolase_N"/>
    <property type="match status" value="1"/>
</dbReference>
<keyword evidence="4" id="KW-0479">Metal-binding</keyword>
<evidence type="ECO:0000256" key="4">
    <source>
        <dbReference type="ARBA" id="ARBA00022723"/>
    </source>
</evidence>
<dbReference type="PANTHER" id="PTHR47514">
    <property type="entry name" value="TRANSKETOLASE N-TERMINAL SECTION-RELATED"/>
    <property type="match status" value="1"/>
</dbReference>
<reference evidence="7" key="1">
    <citation type="submission" date="2020-08" db="EMBL/GenBank/DDBJ databases">
        <title>Genome public.</title>
        <authorList>
            <person name="Liu C."/>
            <person name="Sun Q."/>
        </authorList>
    </citation>
    <scope>NUCLEOTIDE SEQUENCE</scope>
    <source>
        <strain evidence="7">H8</strain>
    </source>
</reference>
<dbReference type="InterPro" id="IPR049557">
    <property type="entry name" value="Transketolase_CS"/>
</dbReference>
<dbReference type="SUPFAM" id="SSF52518">
    <property type="entry name" value="Thiamin diphosphate-binding fold (THDP-binding)"/>
    <property type="match status" value="1"/>
</dbReference>
<evidence type="ECO:0000256" key="5">
    <source>
        <dbReference type="ARBA" id="ARBA00023052"/>
    </source>
</evidence>
<dbReference type="RefSeq" id="WP_249312843.1">
    <property type="nucleotide sequence ID" value="NZ_JACRSU010000003.1"/>
</dbReference>
<evidence type="ECO:0000256" key="2">
    <source>
        <dbReference type="ARBA" id="ARBA00007131"/>
    </source>
</evidence>
<dbReference type="Gene3D" id="3.40.50.970">
    <property type="match status" value="1"/>
</dbReference>
<dbReference type="CDD" id="cd02012">
    <property type="entry name" value="TPP_TK"/>
    <property type="match status" value="1"/>
</dbReference>
<dbReference type="Proteomes" id="UP000611762">
    <property type="component" value="Unassembled WGS sequence"/>
</dbReference>
<gene>
    <name evidence="7" type="ORF">H8698_08755</name>
</gene>
<proteinExistence type="inferred from homology"/>
<feature type="domain" description="Transketolase N-terminal" evidence="6">
    <location>
        <begin position="12"/>
        <end position="271"/>
    </location>
</feature>
<evidence type="ECO:0000256" key="3">
    <source>
        <dbReference type="ARBA" id="ARBA00022679"/>
    </source>
</evidence>
<dbReference type="EMBL" id="JACRSU010000003">
    <property type="protein sequence ID" value="MBC8541059.1"/>
    <property type="molecule type" value="Genomic_DNA"/>
</dbReference>
<comment type="similarity">
    <text evidence="2">Belongs to the transketolase family.</text>
</comment>
<dbReference type="AlphaFoldDB" id="A0A926DNQ9"/>
<dbReference type="InterPro" id="IPR005474">
    <property type="entry name" value="Transketolase_N"/>
</dbReference>
<protein>
    <submittedName>
        <fullName evidence="7">Transketolase</fullName>
    </submittedName>
</protein>
<evidence type="ECO:0000313" key="8">
    <source>
        <dbReference type="Proteomes" id="UP000611762"/>
    </source>
</evidence>
<keyword evidence="3" id="KW-0808">Transferase</keyword>
<dbReference type="PANTHER" id="PTHR47514:SF1">
    <property type="entry name" value="TRANSKETOLASE N-TERMINAL SECTION-RELATED"/>
    <property type="match status" value="1"/>
</dbReference>
<name>A0A926DNQ9_9FIRM</name>
<dbReference type="GO" id="GO:0046872">
    <property type="term" value="F:metal ion binding"/>
    <property type="evidence" value="ECO:0007669"/>
    <property type="project" value="UniProtKB-KW"/>
</dbReference>
<evidence type="ECO:0000313" key="7">
    <source>
        <dbReference type="EMBL" id="MBC8541059.1"/>
    </source>
</evidence>
<comment type="caution">
    <text evidence="7">The sequence shown here is derived from an EMBL/GenBank/DDBJ whole genome shotgun (WGS) entry which is preliminary data.</text>
</comment>
<organism evidence="7 8">
    <name type="scientific">Congzhengia minquanensis</name>
    <dbReference type="NCBI Taxonomy" id="2763657"/>
    <lineage>
        <taxon>Bacteria</taxon>
        <taxon>Bacillati</taxon>
        <taxon>Bacillota</taxon>
        <taxon>Clostridia</taxon>
        <taxon>Eubacteriales</taxon>
        <taxon>Oscillospiraceae</taxon>
        <taxon>Congzhengia</taxon>
    </lineage>
</organism>
<keyword evidence="5" id="KW-0786">Thiamine pyrophosphate</keyword>
<evidence type="ECO:0000256" key="1">
    <source>
        <dbReference type="ARBA" id="ARBA00001964"/>
    </source>
</evidence>
<dbReference type="PROSITE" id="PS00801">
    <property type="entry name" value="TRANSKETOLASE_1"/>
    <property type="match status" value="1"/>
</dbReference>